<dbReference type="AlphaFoldDB" id="A0A8K0NVB8"/>
<accession>A0A8K0NVB8</accession>
<comment type="subcellular location">
    <subcellularLocation>
        <location evidence="1">Cell membrane</location>
        <topology evidence="1">Peripheral membrane protein</topology>
    </subcellularLocation>
    <subcellularLocation>
        <location evidence="2">Cytoplasm</location>
    </subcellularLocation>
</comment>
<evidence type="ECO:0000256" key="7">
    <source>
        <dbReference type="ARBA" id="ARBA00022574"/>
    </source>
</evidence>
<dbReference type="GO" id="GO:0031201">
    <property type="term" value="C:SNARE complex"/>
    <property type="evidence" value="ECO:0007669"/>
    <property type="project" value="TreeGrafter"/>
</dbReference>
<evidence type="ECO:0000256" key="13">
    <source>
        <dbReference type="SAM" id="MobiDB-lite"/>
    </source>
</evidence>
<reference evidence="15" key="2">
    <citation type="submission" date="2017-10" db="EMBL/GenBank/DDBJ databases">
        <title>Ladona fulva Genome sequencing and assembly.</title>
        <authorList>
            <person name="Murali S."/>
            <person name="Richards S."/>
            <person name="Bandaranaike D."/>
            <person name="Bellair M."/>
            <person name="Blankenburg K."/>
            <person name="Chao H."/>
            <person name="Dinh H."/>
            <person name="Doddapaneni H."/>
            <person name="Dugan-Rocha S."/>
            <person name="Elkadiri S."/>
            <person name="Gnanaolivu R."/>
            <person name="Hernandez B."/>
            <person name="Skinner E."/>
            <person name="Javaid M."/>
            <person name="Lee S."/>
            <person name="Li M."/>
            <person name="Ming W."/>
            <person name="Munidasa M."/>
            <person name="Muniz J."/>
            <person name="Nguyen L."/>
            <person name="Hughes D."/>
            <person name="Osuji N."/>
            <person name="Pu L.-L."/>
            <person name="Puazo M."/>
            <person name="Qu C."/>
            <person name="Quiroz J."/>
            <person name="Raj R."/>
            <person name="Weissenberger G."/>
            <person name="Xin Y."/>
            <person name="Zou X."/>
            <person name="Han Y."/>
            <person name="Worley K."/>
            <person name="Muzny D."/>
            <person name="Gibbs R."/>
        </authorList>
    </citation>
    <scope>NUCLEOTIDE SEQUENCE</scope>
    <source>
        <strain evidence="15">Sampled in the wild</strain>
    </source>
</reference>
<dbReference type="GO" id="GO:0015031">
    <property type="term" value="P:protein transport"/>
    <property type="evidence" value="ECO:0007669"/>
    <property type="project" value="UniProtKB-KW"/>
</dbReference>
<comment type="caution">
    <text evidence="15">The sequence shown here is derived from an EMBL/GenBank/DDBJ whole genome shotgun (WGS) entry which is preliminary data.</text>
</comment>
<organism evidence="15 16">
    <name type="scientific">Ladona fulva</name>
    <name type="common">Scarce chaser dragonfly</name>
    <name type="synonym">Libellula fulva</name>
    <dbReference type="NCBI Taxonomy" id="123851"/>
    <lineage>
        <taxon>Eukaryota</taxon>
        <taxon>Metazoa</taxon>
        <taxon>Ecdysozoa</taxon>
        <taxon>Arthropoda</taxon>
        <taxon>Hexapoda</taxon>
        <taxon>Insecta</taxon>
        <taxon>Pterygota</taxon>
        <taxon>Palaeoptera</taxon>
        <taxon>Odonata</taxon>
        <taxon>Epiprocta</taxon>
        <taxon>Anisoptera</taxon>
        <taxon>Libelluloidea</taxon>
        <taxon>Libellulidae</taxon>
        <taxon>Ladona</taxon>
    </lineage>
</organism>
<keyword evidence="10 12" id="KW-0175">Coiled coil</keyword>
<dbReference type="PANTHER" id="PTHR10241">
    <property type="entry name" value="LETHAL 2 GIANT LARVAE PROTEIN"/>
    <property type="match status" value="1"/>
</dbReference>
<dbReference type="GO" id="GO:0045159">
    <property type="term" value="F:myosin II binding"/>
    <property type="evidence" value="ECO:0007669"/>
    <property type="project" value="TreeGrafter"/>
</dbReference>
<evidence type="ECO:0000256" key="9">
    <source>
        <dbReference type="ARBA" id="ARBA00022927"/>
    </source>
</evidence>
<dbReference type="GO" id="GO:0005096">
    <property type="term" value="F:GTPase activator activity"/>
    <property type="evidence" value="ECO:0007669"/>
    <property type="project" value="TreeGrafter"/>
</dbReference>
<keyword evidence="16" id="KW-1185">Reference proteome</keyword>
<keyword evidence="7" id="KW-0853">WD repeat</keyword>
<evidence type="ECO:0000256" key="3">
    <source>
        <dbReference type="ARBA" id="ARBA00008070"/>
    </source>
</evidence>
<evidence type="ECO:0000256" key="5">
    <source>
        <dbReference type="ARBA" id="ARBA00022475"/>
    </source>
</evidence>
<evidence type="ECO:0000256" key="1">
    <source>
        <dbReference type="ARBA" id="ARBA00004202"/>
    </source>
</evidence>
<evidence type="ECO:0000256" key="11">
    <source>
        <dbReference type="ARBA" id="ARBA00023136"/>
    </source>
</evidence>
<dbReference type="GO" id="GO:0005886">
    <property type="term" value="C:plasma membrane"/>
    <property type="evidence" value="ECO:0007669"/>
    <property type="project" value="UniProtKB-SubCell"/>
</dbReference>
<dbReference type="GO" id="GO:0006893">
    <property type="term" value="P:Golgi to plasma membrane transport"/>
    <property type="evidence" value="ECO:0007669"/>
    <property type="project" value="TreeGrafter"/>
</dbReference>
<dbReference type="EMBL" id="KZ308156">
    <property type="protein sequence ID" value="KAG8223281.1"/>
    <property type="molecule type" value="Genomic_DNA"/>
</dbReference>
<dbReference type="GO" id="GO:0006887">
    <property type="term" value="P:exocytosis"/>
    <property type="evidence" value="ECO:0007669"/>
    <property type="project" value="TreeGrafter"/>
</dbReference>
<evidence type="ECO:0000256" key="4">
    <source>
        <dbReference type="ARBA" id="ARBA00022448"/>
    </source>
</evidence>
<dbReference type="GO" id="GO:0019905">
    <property type="term" value="F:syntaxin binding"/>
    <property type="evidence" value="ECO:0007669"/>
    <property type="project" value="TreeGrafter"/>
</dbReference>
<keyword evidence="5" id="KW-1003">Cell membrane</keyword>
<keyword evidence="11" id="KW-0472">Membrane</keyword>
<feature type="compositionally biased region" description="Low complexity" evidence="13">
    <location>
        <begin position="93"/>
        <end position="126"/>
    </location>
</feature>
<sequence length="196" mass="21197">IARTFCFSNRGHGLYICSPSEFQQFTVSSEFCANMTEMVAELYIAEEMPEPPKEGFFRGLFGGGYRTLDREELFGEASGRASRSVARHIPGPAAATAANPASSTPPSSSAVGASSSLGGGNPSSPNTTPSQIEALNARAGSVSGEVWRAHQAVVERGEKLGLLEERSQRMMSEAENFSHSAHQVMLKYKDKKWYQL</sequence>
<evidence type="ECO:0000256" key="12">
    <source>
        <dbReference type="PROSITE-ProRule" id="PRU00290"/>
    </source>
</evidence>
<dbReference type="InterPro" id="IPR042855">
    <property type="entry name" value="V_SNARE_CC"/>
</dbReference>
<evidence type="ECO:0000256" key="2">
    <source>
        <dbReference type="ARBA" id="ARBA00004496"/>
    </source>
</evidence>
<proteinExistence type="inferred from homology"/>
<dbReference type="PANTHER" id="PTHR10241:SF25">
    <property type="entry name" value="TOMOSYN, ISOFORM C"/>
    <property type="match status" value="1"/>
</dbReference>
<evidence type="ECO:0000256" key="6">
    <source>
        <dbReference type="ARBA" id="ARBA00022490"/>
    </source>
</evidence>
<protein>
    <recommendedName>
        <fullName evidence="14">V-SNARE coiled-coil homology domain-containing protein</fullName>
    </recommendedName>
</protein>
<gene>
    <name evidence="15" type="ORF">J437_LFUL001558</name>
</gene>
<evidence type="ECO:0000313" key="15">
    <source>
        <dbReference type="EMBL" id="KAG8223281.1"/>
    </source>
</evidence>
<dbReference type="CDD" id="cd15873">
    <property type="entry name" value="R-SNARE_STXBP5_6"/>
    <property type="match status" value="1"/>
</dbReference>
<dbReference type="PROSITE" id="PS50892">
    <property type="entry name" value="V_SNARE"/>
    <property type="match status" value="1"/>
</dbReference>
<name>A0A8K0NVB8_LADFU</name>
<reference evidence="15" key="1">
    <citation type="submission" date="2013-04" db="EMBL/GenBank/DDBJ databases">
        <authorList>
            <person name="Qu J."/>
            <person name="Murali S.C."/>
            <person name="Bandaranaike D."/>
            <person name="Bellair M."/>
            <person name="Blankenburg K."/>
            <person name="Chao H."/>
            <person name="Dinh H."/>
            <person name="Doddapaneni H."/>
            <person name="Downs B."/>
            <person name="Dugan-Rocha S."/>
            <person name="Elkadiri S."/>
            <person name="Gnanaolivu R.D."/>
            <person name="Hernandez B."/>
            <person name="Javaid M."/>
            <person name="Jayaseelan J.C."/>
            <person name="Lee S."/>
            <person name="Li M."/>
            <person name="Ming W."/>
            <person name="Munidasa M."/>
            <person name="Muniz J."/>
            <person name="Nguyen L."/>
            <person name="Ongeri F."/>
            <person name="Osuji N."/>
            <person name="Pu L.-L."/>
            <person name="Puazo M."/>
            <person name="Qu C."/>
            <person name="Quiroz J."/>
            <person name="Raj R."/>
            <person name="Weissenberger G."/>
            <person name="Xin Y."/>
            <person name="Zou X."/>
            <person name="Han Y."/>
            <person name="Richards S."/>
            <person name="Worley K."/>
            <person name="Muzny D."/>
            <person name="Gibbs R."/>
        </authorList>
    </citation>
    <scope>NUCLEOTIDE SEQUENCE</scope>
    <source>
        <strain evidence="15">Sampled in the wild</strain>
    </source>
</reference>
<keyword evidence="4" id="KW-0813">Transport</keyword>
<feature type="non-terminal residue" evidence="15">
    <location>
        <position position="1"/>
    </location>
</feature>
<keyword evidence="9" id="KW-0653">Protein transport</keyword>
<keyword evidence="6" id="KW-0963">Cytoplasm</keyword>
<comment type="similarity">
    <text evidence="3">Belongs to the WD repeat L(2)GL family.</text>
</comment>
<feature type="region of interest" description="Disordered" evidence="13">
    <location>
        <begin position="93"/>
        <end position="130"/>
    </location>
</feature>
<dbReference type="FunFam" id="1.20.5.110:FF:000001">
    <property type="entry name" value="syntaxin-binding protein 5 isoform X1"/>
    <property type="match status" value="1"/>
</dbReference>
<evidence type="ECO:0000313" key="16">
    <source>
        <dbReference type="Proteomes" id="UP000792457"/>
    </source>
</evidence>
<feature type="domain" description="V-SNARE coiled-coil homology" evidence="14">
    <location>
        <begin position="131"/>
        <end position="191"/>
    </location>
</feature>
<evidence type="ECO:0000259" key="14">
    <source>
        <dbReference type="PROSITE" id="PS50892"/>
    </source>
</evidence>
<dbReference type="SUPFAM" id="SSF58038">
    <property type="entry name" value="SNARE fusion complex"/>
    <property type="match status" value="1"/>
</dbReference>
<evidence type="ECO:0000256" key="10">
    <source>
        <dbReference type="ARBA" id="ARBA00023054"/>
    </source>
</evidence>
<dbReference type="Proteomes" id="UP000792457">
    <property type="component" value="Unassembled WGS sequence"/>
</dbReference>
<dbReference type="OrthoDB" id="19944at2759"/>
<evidence type="ECO:0000256" key="8">
    <source>
        <dbReference type="ARBA" id="ARBA00022737"/>
    </source>
</evidence>
<keyword evidence="8" id="KW-0677">Repeat</keyword>
<dbReference type="Gene3D" id="1.20.5.110">
    <property type="match status" value="1"/>
</dbReference>